<dbReference type="SUPFAM" id="SSF47413">
    <property type="entry name" value="lambda repressor-like DNA-binding domains"/>
    <property type="match status" value="1"/>
</dbReference>
<dbReference type="AlphaFoldDB" id="A0A3E0UKM1"/>
<protein>
    <submittedName>
        <fullName evidence="3">XRE family transcriptional regulator</fullName>
    </submittedName>
</protein>
<dbReference type="Pfam" id="PF01381">
    <property type="entry name" value="HTH_3"/>
    <property type="match status" value="1"/>
</dbReference>
<gene>
    <name evidence="3" type="ORF">DXX92_11980</name>
</gene>
<feature type="domain" description="HTH cro/C1-type" evidence="2">
    <location>
        <begin position="2"/>
        <end position="52"/>
    </location>
</feature>
<dbReference type="PROSITE" id="PS50943">
    <property type="entry name" value="HTH_CROC1"/>
    <property type="match status" value="1"/>
</dbReference>
<dbReference type="InterPro" id="IPR010982">
    <property type="entry name" value="Lambda_DNA-bd_dom_sf"/>
</dbReference>
<evidence type="ECO:0000313" key="4">
    <source>
        <dbReference type="Proteomes" id="UP000256999"/>
    </source>
</evidence>
<dbReference type="CDD" id="cd00093">
    <property type="entry name" value="HTH_XRE"/>
    <property type="match status" value="1"/>
</dbReference>
<name>A0A3E0UKM1_9GAMM</name>
<proteinExistence type="predicted"/>
<comment type="caution">
    <text evidence="3">The sequence shown here is derived from an EMBL/GenBank/DDBJ whole genome shotgun (WGS) entry which is preliminary data.</text>
</comment>
<feature type="transmembrane region" description="Helical" evidence="1">
    <location>
        <begin position="186"/>
        <end position="204"/>
    </location>
</feature>
<organism evidence="3 4">
    <name type="scientific">Thalassotalea euphylliae</name>
    <dbReference type="NCBI Taxonomy" id="1655234"/>
    <lineage>
        <taxon>Bacteria</taxon>
        <taxon>Pseudomonadati</taxon>
        <taxon>Pseudomonadota</taxon>
        <taxon>Gammaproteobacteria</taxon>
        <taxon>Alteromonadales</taxon>
        <taxon>Colwelliaceae</taxon>
        <taxon>Thalassotalea</taxon>
    </lineage>
</organism>
<feature type="transmembrane region" description="Helical" evidence="1">
    <location>
        <begin position="65"/>
        <end position="86"/>
    </location>
</feature>
<keyword evidence="1" id="KW-0472">Membrane</keyword>
<dbReference type="Proteomes" id="UP000256999">
    <property type="component" value="Unassembled WGS sequence"/>
</dbReference>
<reference evidence="3 4" key="1">
    <citation type="submission" date="2018-08" db="EMBL/GenBank/DDBJ databases">
        <title>Thalassotalea euphylliae genome.</title>
        <authorList>
            <person name="Summers S."/>
            <person name="Rice S.A."/>
            <person name="Freckelton M.L."/>
            <person name="Nedved B.T."/>
            <person name="Hadfield M.G."/>
        </authorList>
    </citation>
    <scope>NUCLEOTIDE SEQUENCE [LARGE SCALE GENOMIC DNA]</scope>
    <source>
        <strain evidence="3 4">H2</strain>
    </source>
</reference>
<dbReference type="OrthoDB" id="21915at2"/>
<dbReference type="Gene3D" id="1.10.260.40">
    <property type="entry name" value="lambda repressor-like DNA-binding domains"/>
    <property type="match status" value="1"/>
</dbReference>
<dbReference type="GO" id="GO:0003677">
    <property type="term" value="F:DNA binding"/>
    <property type="evidence" value="ECO:0007669"/>
    <property type="project" value="InterPro"/>
</dbReference>
<dbReference type="InterPro" id="IPR001387">
    <property type="entry name" value="Cro/C1-type_HTH"/>
</dbReference>
<feature type="transmembrane region" description="Helical" evidence="1">
    <location>
        <begin position="98"/>
        <end position="131"/>
    </location>
</feature>
<evidence type="ECO:0000259" key="2">
    <source>
        <dbReference type="PROSITE" id="PS50943"/>
    </source>
</evidence>
<dbReference type="SMART" id="SM00530">
    <property type="entry name" value="HTH_XRE"/>
    <property type="match status" value="1"/>
</dbReference>
<evidence type="ECO:0000256" key="1">
    <source>
        <dbReference type="SAM" id="Phobius"/>
    </source>
</evidence>
<feature type="transmembrane region" description="Helical" evidence="1">
    <location>
        <begin position="152"/>
        <end position="174"/>
    </location>
</feature>
<keyword evidence="1" id="KW-0812">Transmembrane</keyword>
<dbReference type="EMBL" id="QUOV01000001">
    <property type="protein sequence ID" value="REL37410.1"/>
    <property type="molecule type" value="Genomic_DNA"/>
</dbReference>
<keyword evidence="1" id="KW-1133">Transmembrane helix</keyword>
<accession>A0A3E0UKM1</accession>
<sequence length="222" mass="24713">MYRAENGWSQEQLAEVSGISLRTIQRAEKDGRCSNESCMAIASAFGVSPAELDDEFKSSIGDGSLNIGGIIGITIIIALISTIIAWEWNDLNVFINVWALAFNILTLLSLSFMTCGFTPTLQSIATISWFVKEPKQIKQANQHLPVLRRLIIYSYTSGVFWAITDIVEASYYSFNGENAPGYVYEIGLTSISILYAVLIAELIFRPLKNRIEFLLTHSEQPT</sequence>
<evidence type="ECO:0000313" key="3">
    <source>
        <dbReference type="EMBL" id="REL37410.1"/>
    </source>
</evidence>